<dbReference type="AlphaFoldDB" id="A0A1L5F7Z5"/>
<dbReference type="EMBL" id="CP018335">
    <property type="protein sequence ID" value="APM39138.1"/>
    <property type="molecule type" value="Genomic_DNA"/>
</dbReference>
<reference evidence="1 2" key="1">
    <citation type="submission" date="2016-12" db="EMBL/GenBank/DDBJ databases">
        <title>Complete genome sequence of Clostridium kluyveri JZZ isolated from the pit mud of a Chinese flavor liquor-making factory.</title>
        <authorList>
            <person name="Wang Y."/>
        </authorList>
    </citation>
    <scope>NUCLEOTIDE SEQUENCE [LARGE SCALE GENOMIC DNA]</scope>
    <source>
        <strain evidence="1 2">JZZ</strain>
    </source>
</reference>
<proteinExistence type="predicted"/>
<sequence length="80" mass="9556">MSLQALNDRYNEYSVKFMQKFFNSMMVKQNKSLAVQNKKLYFGRILVNGSPVMNYCKSFITNLKGQEVQIQRQQQKYNYI</sequence>
<protein>
    <submittedName>
        <fullName evidence="1">Uncharacterized protein</fullName>
    </submittedName>
</protein>
<evidence type="ECO:0000313" key="2">
    <source>
        <dbReference type="Proteomes" id="UP000184604"/>
    </source>
</evidence>
<name>A0A1L5F7Z5_CLOKL</name>
<gene>
    <name evidence="1" type="ORF">BS101_10465</name>
</gene>
<accession>A0A1L5F7Z5</accession>
<dbReference type="Proteomes" id="UP000184604">
    <property type="component" value="Chromosome"/>
</dbReference>
<organism evidence="1 2">
    <name type="scientific">Clostridium kluyveri</name>
    <dbReference type="NCBI Taxonomy" id="1534"/>
    <lineage>
        <taxon>Bacteria</taxon>
        <taxon>Bacillati</taxon>
        <taxon>Bacillota</taxon>
        <taxon>Clostridia</taxon>
        <taxon>Eubacteriales</taxon>
        <taxon>Clostridiaceae</taxon>
        <taxon>Clostridium</taxon>
    </lineage>
</organism>
<evidence type="ECO:0000313" key="1">
    <source>
        <dbReference type="EMBL" id="APM39138.1"/>
    </source>
</evidence>